<evidence type="ECO:0000256" key="1">
    <source>
        <dbReference type="ARBA" id="ARBA00009075"/>
    </source>
</evidence>
<evidence type="ECO:0000313" key="6">
    <source>
        <dbReference type="Proteomes" id="UP000064939"/>
    </source>
</evidence>
<dbReference type="Gene3D" id="2.40.160.10">
    <property type="entry name" value="Porin"/>
    <property type="match status" value="1"/>
</dbReference>
<evidence type="ECO:0008006" key="7">
    <source>
        <dbReference type="Google" id="ProtNLM"/>
    </source>
</evidence>
<evidence type="ECO:0000256" key="4">
    <source>
        <dbReference type="SAM" id="SignalP"/>
    </source>
</evidence>
<keyword evidence="6" id="KW-1185">Reference proteome</keyword>
<dbReference type="KEGG" id="aei:AOY20_03090"/>
<comment type="similarity">
    <text evidence="1">Belongs to the outer membrane porin (Opr) (TC 1.B.25) family.</text>
</comment>
<dbReference type="PANTHER" id="PTHR34596:SF2">
    <property type="entry name" value="CHITOPORIN"/>
    <property type="match status" value="1"/>
</dbReference>
<dbReference type="Proteomes" id="UP000064939">
    <property type="component" value="Chromosome"/>
</dbReference>
<dbReference type="STRING" id="1324350.AOY20_03090"/>
<proteinExistence type="inferred from homology"/>
<dbReference type="RefSeq" id="WP_054580506.1">
    <property type="nucleotide sequence ID" value="NZ_CP012808.1"/>
</dbReference>
<dbReference type="InterPro" id="IPR005318">
    <property type="entry name" value="OM_porin_bac"/>
</dbReference>
<protein>
    <recommendedName>
        <fullName evidence="7">Porin</fullName>
    </recommendedName>
</protein>
<dbReference type="EMBL" id="CP012808">
    <property type="protein sequence ID" value="ALH94604.1"/>
    <property type="molecule type" value="Genomic_DNA"/>
</dbReference>
<evidence type="ECO:0000256" key="3">
    <source>
        <dbReference type="ARBA" id="ARBA00022729"/>
    </source>
</evidence>
<organism evidence="5 6">
    <name type="scientific">Acinetobacter equi</name>
    <dbReference type="NCBI Taxonomy" id="1324350"/>
    <lineage>
        <taxon>Bacteria</taxon>
        <taxon>Pseudomonadati</taxon>
        <taxon>Pseudomonadota</taxon>
        <taxon>Gammaproteobacteria</taxon>
        <taxon>Moraxellales</taxon>
        <taxon>Moraxellaceae</taxon>
        <taxon>Acinetobacter</taxon>
    </lineage>
</organism>
<accession>A0A0N9VBF5</accession>
<evidence type="ECO:0000313" key="5">
    <source>
        <dbReference type="EMBL" id="ALH94604.1"/>
    </source>
</evidence>
<dbReference type="Pfam" id="PF03573">
    <property type="entry name" value="OprD"/>
    <property type="match status" value="1"/>
</dbReference>
<keyword evidence="3 4" id="KW-0732">Signal</keyword>
<dbReference type="PANTHER" id="PTHR34596">
    <property type="entry name" value="CHITOPORIN"/>
    <property type="match status" value="1"/>
</dbReference>
<dbReference type="InterPro" id="IPR023614">
    <property type="entry name" value="Porin_dom_sf"/>
</dbReference>
<sequence length="435" mass="48589">MIKTQKIALVALINAIFSTAVIASEQSEAKGFVEDATGSVLFRTGFIDRDRKNGANDLRSSAQTAIFDLQSGFTQGTIGFGVGILADWSFKLGRNDHSGNEMIPRDANGNPHDQWTRGGANVKARISNTTLTYGTQVLDIPVFASNTARLVPEYFTGVLATSREIDNLEVIAGKFTKDQMSDQISTDGNDLKRAYVWGAKYKFNDALSASYYGLDNKDRLNRNYINANYKQTLADDSSLTYDVSGYYTKWDRAANKGLYSYIGSANDSYHNAIWAISTTYATGPHSIMLAYQQNDGNVGYDYGQHADGYQSIYLPNSYLSDFVGNKEKSAQIQYNLDFGTFGVPGLNWTSAYVYGWNIHASAENATKTGRVETDNNAKEHEFFNQVKYTMQTGAMKDASLRVRYSHYRADQAYENTYMPDTNEWRVFLDIPVKLF</sequence>
<feature type="chain" id="PRO_5006039358" description="Porin" evidence="4">
    <location>
        <begin position="24"/>
        <end position="435"/>
    </location>
</feature>
<name>A0A0N9VBF5_9GAMM</name>
<dbReference type="GO" id="GO:0015288">
    <property type="term" value="F:porin activity"/>
    <property type="evidence" value="ECO:0007669"/>
    <property type="project" value="TreeGrafter"/>
</dbReference>
<evidence type="ECO:0000256" key="2">
    <source>
        <dbReference type="ARBA" id="ARBA00022448"/>
    </source>
</evidence>
<feature type="signal peptide" evidence="4">
    <location>
        <begin position="1"/>
        <end position="23"/>
    </location>
</feature>
<keyword evidence="2" id="KW-0813">Transport</keyword>
<gene>
    <name evidence="5" type="ORF">AOY20_03090</name>
</gene>
<dbReference type="OrthoDB" id="6759120at2"/>
<reference evidence="5 6" key="1">
    <citation type="journal article" date="2015" name="Int. J. Syst. Evol. Microbiol.">
        <title>Acinetobacter equi sp. nov. isolated from horse faeces.</title>
        <authorList>
            <person name="Poppel M.T."/>
            <person name="Skiebe E."/>
            <person name="Laue M."/>
            <person name="Bergmann H."/>
            <person name="Ebersberger I."/>
            <person name="Garn T."/>
            <person name="Fruth A."/>
            <person name="Baumgardt S."/>
            <person name="Busse H.J."/>
            <person name="Wilharm G."/>
        </authorList>
    </citation>
    <scope>NUCLEOTIDE SEQUENCE [LARGE SCALE GENOMIC DNA]</scope>
    <source>
        <strain evidence="5 6">114</strain>
    </source>
</reference>
<dbReference type="AlphaFoldDB" id="A0A0N9VBF5"/>
<dbReference type="GO" id="GO:0016020">
    <property type="term" value="C:membrane"/>
    <property type="evidence" value="ECO:0007669"/>
    <property type="project" value="InterPro"/>
</dbReference>